<accession>A0ABS0BVA2</accession>
<name>A0ABS0BVA2_9GAMM</name>
<dbReference type="Pfam" id="PF13618">
    <property type="entry name" value="Gluconate_2-dh3"/>
    <property type="match status" value="1"/>
</dbReference>
<evidence type="ECO:0000313" key="2">
    <source>
        <dbReference type="Proteomes" id="UP001193680"/>
    </source>
</evidence>
<protein>
    <submittedName>
        <fullName evidence="1">Gluconate 2-dehydrogenase subunit 3 family protein</fullName>
    </submittedName>
</protein>
<organism evidence="1 2">
    <name type="scientific">Thiomicrorhabdus heinhorstiae</name>
    <dbReference type="NCBI Taxonomy" id="2748010"/>
    <lineage>
        <taxon>Bacteria</taxon>
        <taxon>Pseudomonadati</taxon>
        <taxon>Pseudomonadota</taxon>
        <taxon>Gammaproteobacteria</taxon>
        <taxon>Thiotrichales</taxon>
        <taxon>Piscirickettsiaceae</taxon>
        <taxon>Thiomicrorhabdus</taxon>
    </lineage>
</organism>
<dbReference type="EMBL" id="JACBGI020000006">
    <property type="protein sequence ID" value="MBF6057753.1"/>
    <property type="molecule type" value="Genomic_DNA"/>
</dbReference>
<proteinExistence type="predicted"/>
<dbReference type="InterPro" id="IPR027056">
    <property type="entry name" value="Gluconate_2DH_su3"/>
</dbReference>
<evidence type="ECO:0000313" key="1">
    <source>
        <dbReference type="EMBL" id="MBF6057753.1"/>
    </source>
</evidence>
<dbReference type="RefSeq" id="WP_185977899.1">
    <property type="nucleotide sequence ID" value="NZ_JACBGI020000006.1"/>
</dbReference>
<dbReference type="Proteomes" id="UP001193680">
    <property type="component" value="Unassembled WGS sequence"/>
</dbReference>
<sequence length="209" mass="23618">MKNNRSTFFDEFQLSRRRLLQLAATIPLAKISLAQAEGSALSAMTKQEAVFLNNPAWQTVQAVQNHLFPSMDGFPGAEELHALSYLQSKFQRPLADKDSENFIYQGVGWLNDLAKSDYKQKFIALSSEQKEALLRKVSKSQAGQNWLSMMLNNLLEALLTDPVYGGNPNGKGWKAAGQIPGYPRPPQGKRYFEIGYEKRRVDTYRRTKA</sequence>
<keyword evidence="2" id="KW-1185">Reference proteome</keyword>
<reference evidence="1 2" key="1">
    <citation type="submission" date="2020-11" db="EMBL/GenBank/DDBJ databases">
        <title>Sulfur oxidizing isolate from Hospital Hole Sinkhole.</title>
        <authorList>
            <person name="Scott K.M."/>
        </authorList>
    </citation>
    <scope>NUCLEOTIDE SEQUENCE [LARGE SCALE GENOMIC DNA]</scope>
    <source>
        <strain evidence="1 2">HH1</strain>
    </source>
</reference>
<gene>
    <name evidence="1" type="ORF">H8792_005305</name>
</gene>
<comment type="caution">
    <text evidence="1">The sequence shown here is derived from an EMBL/GenBank/DDBJ whole genome shotgun (WGS) entry which is preliminary data.</text>
</comment>